<protein>
    <submittedName>
        <fullName evidence="2">TrbP</fullName>
    </submittedName>
</protein>
<dbReference type="AlphaFoldDB" id="F2FAY2"/>
<evidence type="ECO:0000313" key="2">
    <source>
        <dbReference type="EMBL" id="AAY97929.1"/>
    </source>
</evidence>
<proteinExistence type="predicted"/>
<dbReference type="Pfam" id="PF05857">
    <property type="entry name" value="TraX"/>
    <property type="match status" value="1"/>
</dbReference>
<dbReference type="InterPro" id="IPR008875">
    <property type="entry name" value="TraX"/>
</dbReference>
<feature type="transmembrane region" description="Helical" evidence="1">
    <location>
        <begin position="204"/>
        <end position="224"/>
    </location>
</feature>
<keyword evidence="1" id="KW-1133">Transmembrane helix</keyword>
<reference evidence="2" key="1">
    <citation type="journal article" date="2011" name="Nat. Commun.">
        <title>The IncP-1 plasmid backbone adapts to different host bacterial species and evolves through homologous recombination.</title>
        <authorList>
            <person name="Norberg P."/>
            <person name="Bergstrom M."/>
            <person name="Jethava V."/>
            <person name="Dubhashi D."/>
            <person name="Hermansson M."/>
        </authorList>
    </citation>
    <scope>NUCLEOTIDE SEQUENCE</scope>
    <source>
        <plasmid evidence="2">pMCBF1</plasmid>
    </source>
</reference>
<organism evidence="2">
    <name type="scientific">Plasmid pMCBF1</name>
    <dbReference type="NCBI Taxonomy" id="1003194"/>
    <lineage>
        <taxon>other sequences</taxon>
        <taxon>plasmids</taxon>
    </lineage>
</organism>
<keyword evidence="1" id="KW-0472">Membrane</keyword>
<feature type="transmembrane region" description="Helical" evidence="1">
    <location>
        <begin position="76"/>
        <end position="94"/>
    </location>
</feature>
<keyword evidence="1" id="KW-0812">Transmembrane</keyword>
<accession>F2FAY2</accession>
<gene>
    <name evidence="2" type="primary">trbP</name>
</gene>
<name>F2FAY2_9ZZZZ</name>
<dbReference type="EMBL" id="AY950444">
    <property type="protein sequence ID" value="AAY97929.1"/>
    <property type="molecule type" value="Genomic_DNA"/>
</dbReference>
<sequence>MKAPHLADGSVEALKWVALVLMTVDHVNKYLFNATLPIAFEVGRLCLPIFVILLAYNLARPGAFERGAHGRTMFRLAVFGIIATVPFVALGGLAGGWWPLNVLFTLLLITGALYLVEKGGATSFWLAAVLILIGGALVEFWWMAVALGLASWWLFKRPSWASAAAVVLACASLWIPNGNGWALAALPLVVAASRLDLRVPRLKWAFYAFYPAHLAALWLIRIPMSKAGYLFF</sequence>
<feature type="transmembrane region" description="Helical" evidence="1">
    <location>
        <begin position="100"/>
        <end position="117"/>
    </location>
</feature>
<evidence type="ECO:0000256" key="1">
    <source>
        <dbReference type="SAM" id="Phobius"/>
    </source>
</evidence>
<geneLocation type="plasmid" evidence="2">
    <name>pMCBF1</name>
</geneLocation>
<feature type="transmembrane region" description="Helical" evidence="1">
    <location>
        <begin position="124"/>
        <end position="154"/>
    </location>
</feature>
<keyword evidence="2" id="KW-0614">Plasmid</keyword>
<feature type="transmembrane region" description="Helical" evidence="1">
    <location>
        <begin position="160"/>
        <end position="192"/>
    </location>
</feature>
<feature type="transmembrane region" description="Helical" evidence="1">
    <location>
        <begin position="30"/>
        <end position="56"/>
    </location>
</feature>